<feature type="region of interest" description="Disordered" evidence="6">
    <location>
        <begin position="174"/>
        <end position="194"/>
    </location>
</feature>
<dbReference type="Pfam" id="PF04011">
    <property type="entry name" value="LemA"/>
    <property type="match status" value="1"/>
</dbReference>
<name>A0A9Q9E050_9LACO</name>
<evidence type="ECO:0000256" key="3">
    <source>
        <dbReference type="ARBA" id="ARBA00022692"/>
    </source>
</evidence>
<proteinExistence type="inferred from homology"/>
<evidence type="ECO:0000313" key="8">
    <source>
        <dbReference type="EMBL" id="USS88836.1"/>
    </source>
</evidence>
<dbReference type="Proteomes" id="UP001055911">
    <property type="component" value="Chromosome"/>
</dbReference>
<dbReference type="GO" id="GO:0016020">
    <property type="term" value="C:membrane"/>
    <property type="evidence" value="ECO:0007669"/>
    <property type="project" value="UniProtKB-SubCell"/>
</dbReference>
<dbReference type="EMBL" id="CP097119">
    <property type="protein sequence ID" value="USS88836.1"/>
    <property type="molecule type" value="Genomic_DNA"/>
</dbReference>
<keyword evidence="9" id="KW-1185">Reference proteome</keyword>
<dbReference type="InterPro" id="IPR007156">
    <property type="entry name" value="MamQ_LemA"/>
</dbReference>
<dbReference type="PANTHER" id="PTHR34478:SF2">
    <property type="entry name" value="MEMBRANE PROTEIN"/>
    <property type="match status" value="1"/>
</dbReference>
<gene>
    <name evidence="8" type="ORF">M3M40_04940</name>
</gene>
<evidence type="ECO:0000313" key="9">
    <source>
        <dbReference type="Proteomes" id="UP001055911"/>
    </source>
</evidence>
<evidence type="ECO:0000256" key="5">
    <source>
        <dbReference type="ARBA" id="ARBA00023136"/>
    </source>
</evidence>
<evidence type="ECO:0000256" key="7">
    <source>
        <dbReference type="SAM" id="Phobius"/>
    </source>
</evidence>
<organism evidence="8 9">
    <name type="scientific">Fructilactobacillus cliffordii</name>
    <dbReference type="NCBI Taxonomy" id="2940299"/>
    <lineage>
        <taxon>Bacteria</taxon>
        <taxon>Bacillati</taxon>
        <taxon>Bacillota</taxon>
        <taxon>Bacilli</taxon>
        <taxon>Lactobacillales</taxon>
        <taxon>Lactobacillaceae</taxon>
        <taxon>Fructilactobacillus</taxon>
    </lineage>
</organism>
<reference evidence="8" key="1">
    <citation type="submission" date="2022-05" db="EMBL/GenBank/DDBJ databases">
        <authorList>
            <person name="Oliphant S.A."/>
            <person name="Watson-Haigh N.S."/>
            <person name="Sumby K.M."/>
            <person name="Gardner J.M."/>
            <person name="Jiranek V."/>
        </authorList>
    </citation>
    <scope>NUCLEOTIDE SEQUENCE</scope>
    <source>
        <strain evidence="8">KI4_B1</strain>
    </source>
</reference>
<evidence type="ECO:0000256" key="4">
    <source>
        <dbReference type="ARBA" id="ARBA00022989"/>
    </source>
</evidence>
<evidence type="ECO:0000256" key="2">
    <source>
        <dbReference type="ARBA" id="ARBA00008854"/>
    </source>
</evidence>
<keyword evidence="4 7" id="KW-1133">Transmembrane helix</keyword>
<keyword evidence="5 7" id="KW-0472">Membrane</keyword>
<sequence length="194" mass="21605">MKLKKGYVITGIIVVVVVILGGWLISTSNGFVRSQQQIKQDQGNLEVQLQRRADLTPQLVSTLQGSMKNEQKIFGEIAASRNQYANAKNLKDKNQAVQNMDKQTNVLLNAVQENYPTLASSNQVSELMTQIEGSENRVSQARRDYNQDVTSYNTKIAVFPGNVIANMKGLKPYDEFKSDPSAQKAPKINLNTDK</sequence>
<dbReference type="InterPro" id="IPR023353">
    <property type="entry name" value="LemA-like_dom_sf"/>
</dbReference>
<feature type="transmembrane region" description="Helical" evidence="7">
    <location>
        <begin position="7"/>
        <end position="25"/>
    </location>
</feature>
<protein>
    <submittedName>
        <fullName evidence="8">LemA family protein</fullName>
    </submittedName>
</protein>
<accession>A0A9Q9E050</accession>
<dbReference type="AlphaFoldDB" id="A0A9Q9E050"/>
<dbReference type="SUPFAM" id="SSF140478">
    <property type="entry name" value="LemA-like"/>
    <property type="match status" value="1"/>
</dbReference>
<keyword evidence="3 7" id="KW-0812">Transmembrane</keyword>
<comment type="similarity">
    <text evidence="2">Belongs to the LemA family.</text>
</comment>
<dbReference type="PANTHER" id="PTHR34478">
    <property type="entry name" value="PROTEIN LEMA"/>
    <property type="match status" value="1"/>
</dbReference>
<evidence type="ECO:0000256" key="6">
    <source>
        <dbReference type="SAM" id="MobiDB-lite"/>
    </source>
</evidence>
<comment type="subcellular location">
    <subcellularLocation>
        <location evidence="1">Membrane</location>
        <topology evidence="1">Single-pass membrane protein</topology>
    </subcellularLocation>
</comment>
<dbReference type="RefSeq" id="WP_252766353.1">
    <property type="nucleotide sequence ID" value="NZ_CP097119.1"/>
</dbReference>
<dbReference type="Gene3D" id="1.20.1440.20">
    <property type="entry name" value="LemA-like domain"/>
    <property type="match status" value="1"/>
</dbReference>
<evidence type="ECO:0000256" key="1">
    <source>
        <dbReference type="ARBA" id="ARBA00004167"/>
    </source>
</evidence>